<dbReference type="SUPFAM" id="SSF47384">
    <property type="entry name" value="Homodimeric domain of signal transducing histidine kinase"/>
    <property type="match status" value="1"/>
</dbReference>
<dbReference type="InterPro" id="IPR005467">
    <property type="entry name" value="His_kinase_dom"/>
</dbReference>
<dbReference type="InterPro" id="IPR036097">
    <property type="entry name" value="HisK_dim/P_sf"/>
</dbReference>
<keyword evidence="3" id="KW-0808">Transferase</keyword>
<comment type="caution">
    <text evidence="9">The sequence shown here is derived from an EMBL/GenBank/DDBJ whole genome shotgun (WGS) entry which is preliminary data.</text>
</comment>
<dbReference type="PANTHER" id="PTHR43065:SF46">
    <property type="entry name" value="C4-DICARBOXYLATE TRANSPORT SENSOR PROTEIN DCTB"/>
    <property type="match status" value="1"/>
</dbReference>
<evidence type="ECO:0000256" key="3">
    <source>
        <dbReference type="ARBA" id="ARBA00022679"/>
    </source>
</evidence>
<evidence type="ECO:0000256" key="5">
    <source>
        <dbReference type="ARBA" id="ARBA00022777"/>
    </source>
</evidence>
<evidence type="ECO:0000259" key="8">
    <source>
        <dbReference type="PROSITE" id="PS50109"/>
    </source>
</evidence>
<proteinExistence type="predicted"/>
<keyword evidence="4" id="KW-0547">Nucleotide-binding</keyword>
<keyword evidence="6 9" id="KW-0067">ATP-binding</keyword>
<reference evidence="9 10" key="1">
    <citation type="submission" date="2022-07" db="EMBL/GenBank/DDBJ databases">
        <title>Fecal culturing of patients with breast cancer.</title>
        <authorList>
            <person name="Teng N.M.Y."/>
            <person name="Kiu R."/>
            <person name="Evans R."/>
            <person name="Baker D.J."/>
            <person name="Zenner C."/>
            <person name="Robinson S.D."/>
            <person name="Hall L.J."/>
        </authorList>
    </citation>
    <scope>NUCLEOTIDE SEQUENCE [LARGE SCALE GENOMIC DNA]</scope>
    <source>
        <strain evidence="9 10">LH1063</strain>
    </source>
</reference>
<feature type="domain" description="Histidine kinase" evidence="8">
    <location>
        <begin position="170"/>
        <end position="380"/>
    </location>
</feature>
<dbReference type="Pfam" id="PF02518">
    <property type="entry name" value="HATPase_c"/>
    <property type="match status" value="1"/>
</dbReference>
<evidence type="ECO:0000256" key="4">
    <source>
        <dbReference type="ARBA" id="ARBA00022741"/>
    </source>
</evidence>
<evidence type="ECO:0000256" key="1">
    <source>
        <dbReference type="ARBA" id="ARBA00000085"/>
    </source>
</evidence>
<dbReference type="PRINTS" id="PR00344">
    <property type="entry name" value="BCTRLSENSOR"/>
</dbReference>
<comment type="catalytic activity">
    <reaction evidence="1">
        <text>ATP + protein L-histidine = ADP + protein N-phospho-L-histidine.</text>
        <dbReference type="EC" id="2.7.13.3"/>
    </reaction>
</comment>
<dbReference type="CDD" id="cd00075">
    <property type="entry name" value="HATPase"/>
    <property type="match status" value="1"/>
</dbReference>
<protein>
    <recommendedName>
        <fullName evidence="2">histidine kinase</fullName>
        <ecNumber evidence="2">2.7.13.3</ecNumber>
    </recommendedName>
</protein>
<evidence type="ECO:0000313" key="9">
    <source>
        <dbReference type="EMBL" id="MCP9612370.1"/>
    </source>
</evidence>
<name>A0ABT1MIB3_9BACT</name>
<accession>A0ABT1MIB3</accession>
<evidence type="ECO:0000256" key="2">
    <source>
        <dbReference type="ARBA" id="ARBA00012438"/>
    </source>
</evidence>
<dbReference type="Proteomes" id="UP001205603">
    <property type="component" value="Unassembled WGS sequence"/>
</dbReference>
<dbReference type="PROSITE" id="PS50109">
    <property type="entry name" value="HIS_KIN"/>
    <property type="match status" value="1"/>
</dbReference>
<dbReference type="InterPro" id="IPR003594">
    <property type="entry name" value="HATPase_dom"/>
</dbReference>
<dbReference type="PANTHER" id="PTHR43065">
    <property type="entry name" value="SENSOR HISTIDINE KINASE"/>
    <property type="match status" value="1"/>
</dbReference>
<keyword evidence="7" id="KW-0902">Two-component regulatory system</keyword>
<dbReference type="SUPFAM" id="SSF55874">
    <property type="entry name" value="ATPase domain of HSP90 chaperone/DNA topoisomerase II/histidine kinase"/>
    <property type="match status" value="1"/>
</dbReference>
<dbReference type="EMBL" id="JANDHW010000009">
    <property type="protein sequence ID" value="MCP9612370.1"/>
    <property type="molecule type" value="Genomic_DNA"/>
</dbReference>
<dbReference type="GO" id="GO:0005524">
    <property type="term" value="F:ATP binding"/>
    <property type="evidence" value="ECO:0007669"/>
    <property type="project" value="UniProtKB-KW"/>
</dbReference>
<keyword evidence="10" id="KW-1185">Reference proteome</keyword>
<dbReference type="InterPro" id="IPR036890">
    <property type="entry name" value="HATPase_C_sf"/>
</dbReference>
<evidence type="ECO:0000313" key="10">
    <source>
        <dbReference type="Proteomes" id="UP001205603"/>
    </source>
</evidence>
<dbReference type="Gene3D" id="3.30.565.10">
    <property type="entry name" value="Histidine kinase-like ATPase, C-terminal domain"/>
    <property type="match status" value="1"/>
</dbReference>
<dbReference type="SMART" id="SM00387">
    <property type="entry name" value="HATPase_c"/>
    <property type="match status" value="1"/>
</dbReference>
<sequence>MTERLVSAFEYSDFDLSFHHSANEKELRQLSGIISNVIYTHRSKLKELETKLQYFNTLLGRIDFGLMVINKNGEIEWMNSAARTELRMNNPVKVSDLAFFHPDLPPILSNLKAGEIKIITINRSGFSYEIIISAITLTIQGKKLLLVSLKNIQSLVEETEIEAWKKLIRVLTHEIMNTLAPIISLSETAVERLKGNSEKDFSVLGQIMQTIHRRSTGLLNFVENYRKLTRIPAPEFSCIPVNELFDDVEKLTTNLRADIIFSLKSKDISVIGDRAMIEQVLLNLIKNAAESGNKTQQVSIIVEAINSIGFTIIAVSDNGKGIVPEALDKIFIPFYTTKTGGSGIGLNLCKQIMRLHGGSIRVTSKEGKGSRFTLIFSKFSHKAN</sequence>
<evidence type="ECO:0000256" key="6">
    <source>
        <dbReference type="ARBA" id="ARBA00022840"/>
    </source>
</evidence>
<keyword evidence="5" id="KW-0418">Kinase</keyword>
<organism evidence="9 10">
    <name type="scientific">Coprobacter tertius</name>
    <dbReference type="NCBI Taxonomy" id="2944915"/>
    <lineage>
        <taxon>Bacteria</taxon>
        <taxon>Pseudomonadati</taxon>
        <taxon>Bacteroidota</taxon>
        <taxon>Bacteroidia</taxon>
        <taxon>Bacteroidales</taxon>
        <taxon>Barnesiellaceae</taxon>
        <taxon>Coprobacter</taxon>
    </lineage>
</organism>
<dbReference type="EC" id="2.7.13.3" evidence="2"/>
<dbReference type="InterPro" id="IPR004358">
    <property type="entry name" value="Sig_transdc_His_kin-like_C"/>
</dbReference>
<evidence type="ECO:0000256" key="7">
    <source>
        <dbReference type="ARBA" id="ARBA00023012"/>
    </source>
</evidence>
<gene>
    <name evidence="9" type="ORF">NMU02_09725</name>
</gene>